<dbReference type="Proteomes" id="UP000535491">
    <property type="component" value="Unassembled WGS sequence"/>
</dbReference>
<protein>
    <submittedName>
        <fullName evidence="1">Uncharacterized protein</fullName>
    </submittedName>
</protein>
<proteinExistence type="predicted"/>
<accession>A0A7W2A7N7</accession>
<dbReference type="AlphaFoldDB" id="A0A7W2A7N7"/>
<keyword evidence="2" id="KW-1185">Reference proteome</keyword>
<evidence type="ECO:0000313" key="1">
    <source>
        <dbReference type="EMBL" id="MBA4493307.1"/>
    </source>
</evidence>
<dbReference type="EMBL" id="JACEIQ010000001">
    <property type="protein sequence ID" value="MBA4493307.1"/>
    <property type="molecule type" value="Genomic_DNA"/>
</dbReference>
<organism evidence="1 2">
    <name type="scientific">Paenactinomyces guangxiensis</name>
    <dbReference type="NCBI Taxonomy" id="1490290"/>
    <lineage>
        <taxon>Bacteria</taxon>
        <taxon>Bacillati</taxon>
        <taxon>Bacillota</taxon>
        <taxon>Bacilli</taxon>
        <taxon>Bacillales</taxon>
        <taxon>Thermoactinomycetaceae</taxon>
        <taxon>Paenactinomyces</taxon>
    </lineage>
</organism>
<comment type="caution">
    <text evidence="1">The sequence shown here is derived from an EMBL/GenBank/DDBJ whole genome shotgun (WGS) entry which is preliminary data.</text>
</comment>
<dbReference type="RefSeq" id="WP_181750497.1">
    <property type="nucleotide sequence ID" value="NZ_JACEIQ010000001.1"/>
</dbReference>
<reference evidence="1 2" key="1">
    <citation type="submission" date="2020-07" db="EMBL/GenBank/DDBJ databases">
        <authorList>
            <person name="Feng H."/>
        </authorList>
    </citation>
    <scope>NUCLEOTIDE SEQUENCE [LARGE SCALE GENOMIC DNA]</scope>
    <source>
        <strain evidence="2">s-10</strain>
    </source>
</reference>
<sequence length="78" mass="9280">MTDEAQDLNPFLLFALRAVSQRFFAHTGFDQWDEVEKEVFGDQNPEWMALNISYCSTFEIVQMANTKYWKTPQHPYKQ</sequence>
<evidence type="ECO:0000313" key="2">
    <source>
        <dbReference type="Proteomes" id="UP000535491"/>
    </source>
</evidence>
<name>A0A7W2A7N7_9BACL</name>
<gene>
    <name evidence="1" type="ORF">H1191_03165</name>
</gene>